<gene>
    <name evidence="3" type="ORF">EI167_10105</name>
</gene>
<proteinExistence type="inferred from homology"/>
<feature type="domain" description="Thioesterase" evidence="2">
    <location>
        <begin position="2"/>
        <end position="219"/>
    </location>
</feature>
<protein>
    <submittedName>
        <fullName evidence="3">Thioesterase</fullName>
    </submittedName>
</protein>
<dbReference type="Proteomes" id="UP000707245">
    <property type="component" value="Unassembled WGS sequence"/>
</dbReference>
<reference evidence="3 4" key="1">
    <citation type="submission" date="2020-07" db="EMBL/GenBank/DDBJ databases">
        <title>Halophilic bacteria isolated from french cheeses.</title>
        <authorList>
            <person name="Kothe C.I."/>
            <person name="Farah-Kraiem B."/>
            <person name="Renault P."/>
            <person name="Dridi B."/>
        </authorList>
    </citation>
    <scope>NUCLEOTIDE SEQUENCE [LARGE SCALE GENOMIC DNA]</scope>
    <source>
        <strain evidence="3 4">FME14</strain>
    </source>
</reference>
<dbReference type="InterPro" id="IPR001031">
    <property type="entry name" value="Thioesterase"/>
</dbReference>
<dbReference type="PANTHER" id="PTHR11487">
    <property type="entry name" value="THIOESTERASE"/>
    <property type="match status" value="1"/>
</dbReference>
<organism evidence="3 4">
    <name type="scientific">Pseudoalteromonas prydzensis</name>
    <dbReference type="NCBI Taxonomy" id="182141"/>
    <lineage>
        <taxon>Bacteria</taxon>
        <taxon>Pseudomonadati</taxon>
        <taxon>Pseudomonadota</taxon>
        <taxon>Gammaproteobacteria</taxon>
        <taxon>Alteromonadales</taxon>
        <taxon>Pseudoalteromonadaceae</taxon>
        <taxon>Pseudoalteromonas</taxon>
    </lineage>
</organism>
<dbReference type="SUPFAM" id="SSF53474">
    <property type="entry name" value="alpha/beta-Hydrolases"/>
    <property type="match status" value="1"/>
</dbReference>
<name>A0ABR9FLW8_9GAMM</name>
<evidence type="ECO:0000256" key="1">
    <source>
        <dbReference type="ARBA" id="ARBA00007169"/>
    </source>
</evidence>
<dbReference type="Gene3D" id="3.40.50.1820">
    <property type="entry name" value="alpha/beta hydrolase"/>
    <property type="match status" value="1"/>
</dbReference>
<dbReference type="Pfam" id="PF00975">
    <property type="entry name" value="Thioesterase"/>
    <property type="match status" value="1"/>
</dbReference>
<evidence type="ECO:0000313" key="4">
    <source>
        <dbReference type="Proteomes" id="UP000707245"/>
    </source>
</evidence>
<dbReference type="InterPro" id="IPR012223">
    <property type="entry name" value="TEII"/>
</dbReference>
<sequence length="231" mass="26396">MRLFCFPFAGGSTVTYMPWIERFGDEVELILVQPPGRGTRINEHPYDNMNSLVEELMLDAAYFTRIPYILFGHSLGSRVAFELCCQLKYSEFPLPEYFIASGSKAPHLLKKNNGFYDLPQDKFIQELRKLNGTPLEVLLNQELMELLIPMIRADFKISDTYQSKKNCMPFPILVLNGDSDTGMVKDQVVAWSELTRSVFNIVQLPGDHFFINQSICEVITQVKLVVSKILS</sequence>
<keyword evidence="4" id="KW-1185">Reference proteome</keyword>
<dbReference type="EMBL" id="RRZA01000026">
    <property type="protein sequence ID" value="MBE0457792.1"/>
    <property type="molecule type" value="Genomic_DNA"/>
</dbReference>
<accession>A0ABR9FLW8</accession>
<comment type="caution">
    <text evidence="3">The sequence shown here is derived from an EMBL/GenBank/DDBJ whole genome shotgun (WGS) entry which is preliminary data.</text>
</comment>
<comment type="similarity">
    <text evidence="1">Belongs to the thioesterase family.</text>
</comment>
<dbReference type="InterPro" id="IPR029058">
    <property type="entry name" value="AB_hydrolase_fold"/>
</dbReference>
<dbReference type="PANTHER" id="PTHR11487:SF0">
    <property type="entry name" value="S-ACYL FATTY ACID SYNTHASE THIOESTERASE, MEDIUM CHAIN"/>
    <property type="match status" value="1"/>
</dbReference>
<evidence type="ECO:0000259" key="2">
    <source>
        <dbReference type="Pfam" id="PF00975"/>
    </source>
</evidence>
<evidence type="ECO:0000313" key="3">
    <source>
        <dbReference type="EMBL" id="MBE0457792.1"/>
    </source>
</evidence>